<evidence type="ECO:0000313" key="1">
    <source>
        <dbReference type="EMBL" id="DAD66371.1"/>
    </source>
</evidence>
<protein>
    <submittedName>
        <fullName evidence="1">Uncharacterized protein</fullName>
    </submittedName>
</protein>
<organism evidence="1">
    <name type="scientific">Siphoviridae sp. ct4T77</name>
    <dbReference type="NCBI Taxonomy" id="2823563"/>
    <lineage>
        <taxon>Viruses</taxon>
        <taxon>Duplodnaviria</taxon>
        <taxon>Heunggongvirae</taxon>
        <taxon>Uroviricota</taxon>
        <taxon>Caudoviricetes</taxon>
    </lineage>
</organism>
<sequence>MEQISLARASYTDRNDKMVTEIYLVCGNGGAQEAKERVTSYLSLLSKGEVVAEHIRDIYAYLDESISSCDVGDKHFIVGLADAIKGKRIASQDGGCIETDRVIVRAHNAIEACSKVGDDWTVPVSVTRLPYIVDIIR</sequence>
<proteinExistence type="predicted"/>
<reference evidence="1" key="1">
    <citation type="journal article" date="2021" name="Proc. Natl. Acad. Sci. U.S.A.">
        <title>A Catalog of Tens of Thousands of Viruses from Human Metagenomes Reveals Hidden Associations with Chronic Diseases.</title>
        <authorList>
            <person name="Tisza M.J."/>
            <person name="Buck C.B."/>
        </authorList>
    </citation>
    <scope>NUCLEOTIDE SEQUENCE</scope>
    <source>
        <strain evidence="1">Ct4T77</strain>
    </source>
</reference>
<accession>A0A8S5L8U7</accession>
<name>A0A8S5L8U7_9CAUD</name>
<dbReference type="EMBL" id="BK014659">
    <property type="protein sequence ID" value="DAD66371.1"/>
    <property type="molecule type" value="Genomic_DNA"/>
</dbReference>